<reference evidence="1" key="1">
    <citation type="journal article" date="2020" name="mSystems">
        <title>Genome- and Community-Level Interaction Insights into Carbon Utilization and Element Cycling Functions of Hydrothermarchaeota in Hydrothermal Sediment.</title>
        <authorList>
            <person name="Zhou Z."/>
            <person name="Liu Y."/>
            <person name="Xu W."/>
            <person name="Pan J."/>
            <person name="Luo Z.H."/>
            <person name="Li M."/>
        </authorList>
    </citation>
    <scope>NUCLEOTIDE SEQUENCE [LARGE SCALE GENOMIC DNA]</scope>
    <source>
        <strain evidence="1">HyVt-458</strain>
    </source>
</reference>
<dbReference type="EMBL" id="DRLF01000157">
    <property type="protein sequence ID" value="HEC06056.1"/>
    <property type="molecule type" value="Genomic_DNA"/>
</dbReference>
<accession>A0A831RS49</accession>
<sequence>RIVIGYHGCDKSIAEEVLQHGLDLKQSTNVYDWLGHGIYFWENSKTRALEWAEQGTGIDKPAVVGAIINLGNCLDLLDYECLGQVKAAYELLSMELEQIGKPLPENSISEEDISFNRQLDCQVMLRLHQFNEDLIRETLDHPTSRNVRLHANYYDSVRGMFPEGKPLYPNAGFRRKNHIQICIRNPNCILGYFKPRRQNPSYKAIW</sequence>
<protein>
    <submittedName>
        <fullName evidence="1">Uncharacterized protein</fullName>
    </submittedName>
</protein>
<feature type="non-terminal residue" evidence="1">
    <location>
        <position position="1"/>
    </location>
</feature>
<comment type="caution">
    <text evidence="1">The sequence shown here is derived from an EMBL/GenBank/DDBJ whole genome shotgun (WGS) entry which is preliminary data.</text>
</comment>
<name>A0A831RS49_9GAMM</name>
<gene>
    <name evidence="1" type="ORF">ENJ12_04360</name>
</gene>
<dbReference type="AlphaFoldDB" id="A0A831RS49"/>
<organism evidence="1">
    <name type="scientific">Thiolapillus brandeum</name>
    <dbReference type="NCBI Taxonomy" id="1076588"/>
    <lineage>
        <taxon>Bacteria</taxon>
        <taxon>Pseudomonadati</taxon>
        <taxon>Pseudomonadota</taxon>
        <taxon>Gammaproteobacteria</taxon>
        <taxon>Chromatiales</taxon>
        <taxon>Sedimenticolaceae</taxon>
        <taxon>Thiolapillus</taxon>
    </lineage>
</organism>
<dbReference type="Proteomes" id="UP000886339">
    <property type="component" value="Unassembled WGS sequence"/>
</dbReference>
<proteinExistence type="predicted"/>
<dbReference type="SUPFAM" id="SSF56399">
    <property type="entry name" value="ADP-ribosylation"/>
    <property type="match status" value="1"/>
</dbReference>
<evidence type="ECO:0000313" key="1">
    <source>
        <dbReference type="EMBL" id="HEC06056.1"/>
    </source>
</evidence>